<feature type="signal peptide" evidence="1">
    <location>
        <begin position="1"/>
        <end position="21"/>
    </location>
</feature>
<name>A0ABV7X839_9SPHN</name>
<dbReference type="PANTHER" id="PTHR40590:SF1">
    <property type="entry name" value="CYTOPLASMIC PROTEIN"/>
    <property type="match status" value="1"/>
</dbReference>
<evidence type="ECO:0000313" key="3">
    <source>
        <dbReference type="Proteomes" id="UP001595615"/>
    </source>
</evidence>
<feature type="chain" id="PRO_5046045084" evidence="1">
    <location>
        <begin position="22"/>
        <end position="287"/>
    </location>
</feature>
<keyword evidence="3" id="KW-1185">Reference proteome</keyword>
<reference evidence="3" key="1">
    <citation type="journal article" date="2019" name="Int. J. Syst. Evol. Microbiol.">
        <title>The Global Catalogue of Microorganisms (GCM) 10K type strain sequencing project: providing services to taxonomists for standard genome sequencing and annotation.</title>
        <authorList>
            <consortium name="The Broad Institute Genomics Platform"/>
            <consortium name="The Broad Institute Genome Sequencing Center for Infectious Disease"/>
            <person name="Wu L."/>
            <person name="Ma J."/>
        </authorList>
    </citation>
    <scope>NUCLEOTIDE SEQUENCE [LARGE SCALE GENOMIC DNA]</scope>
    <source>
        <strain evidence="3">KCTC 42644</strain>
    </source>
</reference>
<evidence type="ECO:0000256" key="1">
    <source>
        <dbReference type="SAM" id="SignalP"/>
    </source>
</evidence>
<dbReference type="Proteomes" id="UP001595615">
    <property type="component" value="Unassembled WGS sequence"/>
</dbReference>
<dbReference type="InterPro" id="IPR047111">
    <property type="entry name" value="YbaP-like"/>
</dbReference>
<proteinExistence type="predicted"/>
<organism evidence="2 3">
    <name type="scientific">Sphingoaurantiacus capsulatus</name>
    <dbReference type="NCBI Taxonomy" id="1771310"/>
    <lineage>
        <taxon>Bacteria</taxon>
        <taxon>Pseudomonadati</taxon>
        <taxon>Pseudomonadota</taxon>
        <taxon>Alphaproteobacteria</taxon>
        <taxon>Sphingomonadales</taxon>
        <taxon>Sphingosinicellaceae</taxon>
        <taxon>Sphingoaurantiacus</taxon>
    </lineage>
</organism>
<dbReference type="CDD" id="cd14789">
    <property type="entry name" value="Tiki"/>
    <property type="match status" value="1"/>
</dbReference>
<dbReference type="PANTHER" id="PTHR40590">
    <property type="entry name" value="CYTOPLASMIC PROTEIN-RELATED"/>
    <property type="match status" value="1"/>
</dbReference>
<accession>A0ABV7X839</accession>
<protein>
    <submittedName>
        <fullName evidence="2">TraB/GumN family protein</fullName>
    </submittedName>
</protein>
<dbReference type="RefSeq" id="WP_380858335.1">
    <property type="nucleotide sequence ID" value="NZ_JBHRXV010000004.1"/>
</dbReference>
<dbReference type="EMBL" id="JBHRXV010000004">
    <property type="protein sequence ID" value="MFC3712101.1"/>
    <property type="molecule type" value="Genomic_DNA"/>
</dbReference>
<sequence>MIRRTLVALLLSAVVVPTAHAAPALWKVSDADTTIYLFGSVHALPPGIPWYDGEIRTAFEKSDTLVLEMIAPKNEADLAPVMMALGFSDGHPPLAQRVAPPERPRLTTAAREAGIATQTLNAMETWLATLMLSMQQFRSLGLDGRHGVEKQLTTRAESARKRIVGLETVAEQMGYFDKLPEPDQRAFLTATLKQWPDMKARMRGMIDSWAKGDDAAIGTEMTAAMKETPRLAKVLMTDRNTRWASWIKGRMAQPGTVFVAVGAGHLAGPDSVQAVLARGGLKAERVE</sequence>
<evidence type="ECO:0000313" key="2">
    <source>
        <dbReference type="EMBL" id="MFC3712101.1"/>
    </source>
</evidence>
<dbReference type="Pfam" id="PF01963">
    <property type="entry name" value="TraB_PrgY_gumN"/>
    <property type="match status" value="1"/>
</dbReference>
<keyword evidence="1" id="KW-0732">Signal</keyword>
<comment type="caution">
    <text evidence="2">The sequence shown here is derived from an EMBL/GenBank/DDBJ whole genome shotgun (WGS) entry which is preliminary data.</text>
</comment>
<dbReference type="InterPro" id="IPR002816">
    <property type="entry name" value="TraB/PrgY/GumN_fam"/>
</dbReference>
<gene>
    <name evidence="2" type="ORF">ACFOMD_05950</name>
</gene>